<organism evidence="1 2">
    <name type="scientific">Lysinibacillus varians</name>
    <dbReference type="NCBI Taxonomy" id="1145276"/>
    <lineage>
        <taxon>Bacteria</taxon>
        <taxon>Bacillati</taxon>
        <taxon>Bacillota</taxon>
        <taxon>Bacilli</taxon>
        <taxon>Bacillales</taxon>
        <taxon>Bacillaceae</taxon>
        <taxon>Lysinibacillus</taxon>
    </lineage>
</organism>
<sequence length="103" mass="11738">MIGYAHHNGDGSYALFFDINHVPEWMRPKIEEMTVPEGTGILRKKEDGSFYYEPFQSDKEPPINEPSEEVPPQLQVSVEEMQAQILLNTEYLVSRIELGLGGK</sequence>
<dbReference type="RefSeq" id="WP_025219659.1">
    <property type="nucleotide sequence ID" value="NZ_CP006837.1"/>
</dbReference>
<evidence type="ECO:0000313" key="1">
    <source>
        <dbReference type="EMBL" id="TKI52674.1"/>
    </source>
</evidence>
<name>A0ABY2T715_9BACI</name>
<proteinExistence type="predicted"/>
<protein>
    <submittedName>
        <fullName evidence="1">Uncharacterized protein</fullName>
    </submittedName>
</protein>
<keyword evidence="2" id="KW-1185">Reference proteome</keyword>
<comment type="caution">
    <text evidence="1">The sequence shown here is derived from an EMBL/GenBank/DDBJ whole genome shotgun (WGS) entry which is preliminary data.</text>
</comment>
<dbReference type="EMBL" id="SZPV01000040">
    <property type="protein sequence ID" value="TKI52674.1"/>
    <property type="molecule type" value="Genomic_DNA"/>
</dbReference>
<gene>
    <name evidence="1" type="ORF">FC752_19005</name>
</gene>
<reference evidence="1 2" key="1">
    <citation type="submission" date="2019-04" db="EMBL/GenBank/DDBJ databases">
        <title>Lysinibacillus genome sequencing.</title>
        <authorList>
            <person name="Dunlap C."/>
        </authorList>
    </citation>
    <scope>NUCLEOTIDE SEQUENCE [LARGE SCALE GENOMIC DNA]</scope>
    <source>
        <strain evidence="1 2">NBRC 109424</strain>
    </source>
</reference>
<accession>A0ABY2T715</accession>
<dbReference type="Proteomes" id="UP000308539">
    <property type="component" value="Unassembled WGS sequence"/>
</dbReference>
<evidence type="ECO:0000313" key="2">
    <source>
        <dbReference type="Proteomes" id="UP000308539"/>
    </source>
</evidence>